<sequence length="92" mass="9717">MSKERRISFKSVALALTLGILLVVSVVGAYRIWVSMDGGEMSTHGFIALIGGSILTLLVGGGLMVLVFVSNRSGHDDIVAGIPSSKNEDNDR</sequence>
<evidence type="ECO:0000313" key="3">
    <source>
        <dbReference type="Proteomes" id="UP000581135"/>
    </source>
</evidence>
<name>A0A839SUD0_9PROT</name>
<keyword evidence="1" id="KW-0812">Transmembrane</keyword>
<organism evidence="2 3">
    <name type="scientific">Limibacillus halophilus</name>
    <dbReference type="NCBI Taxonomy" id="1579333"/>
    <lineage>
        <taxon>Bacteria</taxon>
        <taxon>Pseudomonadati</taxon>
        <taxon>Pseudomonadota</taxon>
        <taxon>Alphaproteobacteria</taxon>
        <taxon>Rhodospirillales</taxon>
        <taxon>Rhodovibrionaceae</taxon>
        <taxon>Limibacillus</taxon>
    </lineage>
</organism>
<keyword evidence="1" id="KW-1133">Transmembrane helix</keyword>
<evidence type="ECO:0000313" key="2">
    <source>
        <dbReference type="EMBL" id="MBB3065609.1"/>
    </source>
</evidence>
<keyword evidence="1" id="KW-0472">Membrane</keyword>
<proteinExistence type="predicted"/>
<reference evidence="2 3" key="1">
    <citation type="submission" date="2020-08" db="EMBL/GenBank/DDBJ databases">
        <title>Genomic Encyclopedia of Type Strains, Phase III (KMG-III): the genomes of soil and plant-associated and newly described type strains.</title>
        <authorList>
            <person name="Whitman W."/>
        </authorList>
    </citation>
    <scope>NUCLEOTIDE SEQUENCE [LARGE SCALE GENOMIC DNA]</scope>
    <source>
        <strain evidence="2 3">CECT 8803</strain>
    </source>
</reference>
<feature type="transmembrane region" description="Helical" evidence="1">
    <location>
        <begin position="45"/>
        <end position="69"/>
    </location>
</feature>
<protein>
    <submittedName>
        <fullName evidence="2">Uncharacterized protein</fullName>
    </submittedName>
</protein>
<accession>A0A839SUD0</accession>
<dbReference type="Proteomes" id="UP000581135">
    <property type="component" value="Unassembled WGS sequence"/>
</dbReference>
<dbReference type="RefSeq" id="WP_183416420.1">
    <property type="nucleotide sequence ID" value="NZ_JACHXA010000004.1"/>
</dbReference>
<comment type="caution">
    <text evidence="2">The sequence shown here is derived from an EMBL/GenBank/DDBJ whole genome shotgun (WGS) entry which is preliminary data.</text>
</comment>
<dbReference type="AlphaFoldDB" id="A0A839SUD0"/>
<keyword evidence="3" id="KW-1185">Reference proteome</keyword>
<evidence type="ECO:0000256" key="1">
    <source>
        <dbReference type="SAM" id="Phobius"/>
    </source>
</evidence>
<gene>
    <name evidence="2" type="ORF">FHR98_001896</name>
</gene>
<feature type="transmembrane region" description="Helical" evidence="1">
    <location>
        <begin position="12"/>
        <end position="33"/>
    </location>
</feature>
<dbReference type="EMBL" id="JACHXA010000004">
    <property type="protein sequence ID" value="MBB3065609.1"/>
    <property type="molecule type" value="Genomic_DNA"/>
</dbReference>